<dbReference type="eggNOG" id="ENOG5033S2F">
    <property type="taxonomic scope" value="Bacteria"/>
</dbReference>
<protein>
    <recommendedName>
        <fullName evidence="4">Fibronectin type III domain protein</fullName>
    </recommendedName>
</protein>
<dbReference type="AlphaFoldDB" id="A0A133PT45"/>
<evidence type="ECO:0000256" key="1">
    <source>
        <dbReference type="SAM" id="SignalP"/>
    </source>
</evidence>
<dbReference type="PATRIC" id="fig|28128.5.peg.2964"/>
<dbReference type="EMBL" id="LRQG01000263">
    <property type="protein sequence ID" value="KXA32025.1"/>
    <property type="molecule type" value="Genomic_DNA"/>
</dbReference>
<dbReference type="Proteomes" id="UP000070533">
    <property type="component" value="Unassembled WGS sequence"/>
</dbReference>
<gene>
    <name evidence="2" type="ORF">HMPREF3226_02876</name>
</gene>
<evidence type="ECO:0000313" key="3">
    <source>
        <dbReference type="Proteomes" id="UP000070533"/>
    </source>
</evidence>
<evidence type="ECO:0000313" key="2">
    <source>
        <dbReference type="EMBL" id="KXA32025.1"/>
    </source>
</evidence>
<reference evidence="3" key="1">
    <citation type="submission" date="2016-01" db="EMBL/GenBank/DDBJ databases">
        <authorList>
            <person name="Mitreva M."/>
            <person name="Pepin K.H."/>
            <person name="Mihindukulasuriya K.A."/>
            <person name="Fulton R."/>
            <person name="Fronick C."/>
            <person name="O'Laughlin M."/>
            <person name="Miner T."/>
            <person name="Herter B."/>
            <person name="Rosa B.A."/>
            <person name="Cordes M."/>
            <person name="Tomlinson C."/>
            <person name="Wollam A."/>
            <person name="Palsikar V.B."/>
            <person name="Mardis E.R."/>
            <person name="Wilson R.K."/>
        </authorList>
    </citation>
    <scope>NUCLEOTIDE SEQUENCE [LARGE SCALE GENOMIC DNA]</scope>
    <source>
        <strain evidence="3">MJR7716</strain>
    </source>
</reference>
<keyword evidence="3" id="KW-1185">Reference proteome</keyword>
<proteinExistence type="predicted"/>
<dbReference type="OrthoDB" id="1065328at2"/>
<comment type="caution">
    <text evidence="2">The sequence shown here is derived from an EMBL/GenBank/DDBJ whole genome shotgun (WGS) entry which is preliminary data.</text>
</comment>
<dbReference type="PROSITE" id="PS51257">
    <property type="entry name" value="PROKAR_LIPOPROTEIN"/>
    <property type="match status" value="1"/>
</dbReference>
<keyword evidence="1" id="KW-0732">Signal</keyword>
<accession>A0A133PT45</accession>
<feature type="chain" id="PRO_5007458320" description="Fibronectin type III domain protein" evidence="1">
    <location>
        <begin position="18"/>
        <end position="479"/>
    </location>
</feature>
<dbReference type="STRING" id="28128.HMPREF3226_02876"/>
<dbReference type="RefSeq" id="WP_060941472.1">
    <property type="nucleotide sequence ID" value="NZ_KQ957345.1"/>
</dbReference>
<feature type="signal peptide" evidence="1">
    <location>
        <begin position="1"/>
        <end position="17"/>
    </location>
</feature>
<sequence length="479" mass="52098">MKNFIHAFLLLTALALAGCETDETRAVIPDLSATAIETGTESFKFSVEGNPTEAGAYICQLATEKAPTPATILKDGQALSLQDGKQEVTINNLLPEKDYVVYIAARNVTEVKTTTLAFTTGKTYAYDVELKEGWIQYYGDFYKNNVGYYMLAFTDGPISKSGLPTRVNDHALRLFIGDVLSNDSRNAKLTPGTYHLSDGHEVGTADAFNCNFVIATEVKDGVASNGYEYKIVDGDVKVDRTKDDVYTFDADLKIEDNGVEKNIKCHFSGKLPFTCLDPAVYNPLEKDVNVVPTNMSGNYSKDKAGQYGTYNLTFYNTPTDKGGFISGAGDLLNLTLLTPYSPSMDISKLAGTYDKVVASAPGITLQPFTIIAGLYGEVFGMYVPQGTYYTRIGNALDYESIGLVSGGKITITTKGTDITVKGDLTTPQGKHITIDYTGPTSGIADYSQYAKPGVLGVRKNNIMRKVMPRKSINNSFFNK</sequence>
<name>A0A133PT45_9BACT</name>
<organism evidence="2 3">
    <name type="scientific">Prevotella corporis</name>
    <dbReference type="NCBI Taxonomy" id="28128"/>
    <lineage>
        <taxon>Bacteria</taxon>
        <taxon>Pseudomonadati</taxon>
        <taxon>Bacteroidota</taxon>
        <taxon>Bacteroidia</taxon>
        <taxon>Bacteroidales</taxon>
        <taxon>Prevotellaceae</taxon>
        <taxon>Prevotella</taxon>
    </lineage>
</organism>
<evidence type="ECO:0008006" key="4">
    <source>
        <dbReference type="Google" id="ProtNLM"/>
    </source>
</evidence>